<keyword evidence="1" id="KW-1185">Reference proteome</keyword>
<evidence type="ECO:0000313" key="2">
    <source>
        <dbReference type="WBParaSite" id="SVE_0419700.1"/>
    </source>
</evidence>
<sequence>MVYNYRDEITLKEIGEALGCKDCEIKGSMQLFVEIELLCISSGNDSYADDNIVLTLNREFSSRGSTFDLSNSTNRLKHFKESINASYIAKYDRKCFLESLIVLVMRDRGILRDGVMVFEVVNQLEDLSILRNEKLKNV</sequence>
<dbReference type="Gene3D" id="1.10.10.10">
    <property type="entry name" value="Winged helix-like DNA-binding domain superfamily/Winged helix DNA-binding domain"/>
    <property type="match status" value="1"/>
</dbReference>
<dbReference type="STRING" id="75913.A0A0K0F5V5"/>
<reference evidence="2" key="2">
    <citation type="submission" date="2015-08" db="UniProtKB">
        <authorList>
            <consortium name="WormBaseParasite"/>
        </authorList>
    </citation>
    <scope>IDENTIFICATION</scope>
</reference>
<accession>A0A0K0F5V5</accession>
<organism evidence="1 2">
    <name type="scientific">Strongyloides venezuelensis</name>
    <name type="common">Threadworm</name>
    <dbReference type="NCBI Taxonomy" id="75913"/>
    <lineage>
        <taxon>Eukaryota</taxon>
        <taxon>Metazoa</taxon>
        <taxon>Ecdysozoa</taxon>
        <taxon>Nematoda</taxon>
        <taxon>Chromadorea</taxon>
        <taxon>Rhabditida</taxon>
        <taxon>Tylenchina</taxon>
        <taxon>Panagrolaimomorpha</taxon>
        <taxon>Strongyloidoidea</taxon>
        <taxon>Strongyloididae</taxon>
        <taxon>Strongyloides</taxon>
    </lineage>
</organism>
<dbReference type="WBParaSite" id="SVE_0419700.1">
    <property type="protein sequence ID" value="SVE_0419700.1"/>
    <property type="gene ID" value="SVE_0419700"/>
</dbReference>
<name>A0A0K0F5V5_STRVS</name>
<proteinExistence type="predicted"/>
<protein>
    <submittedName>
        <fullName evidence="2">DUF2240 family protein</fullName>
    </submittedName>
</protein>
<evidence type="ECO:0000313" key="1">
    <source>
        <dbReference type="Proteomes" id="UP000035680"/>
    </source>
</evidence>
<dbReference type="InterPro" id="IPR036388">
    <property type="entry name" value="WH-like_DNA-bd_sf"/>
</dbReference>
<reference evidence="1" key="1">
    <citation type="submission" date="2014-07" db="EMBL/GenBank/DDBJ databases">
        <authorList>
            <person name="Martin A.A"/>
            <person name="De Silva N."/>
        </authorList>
    </citation>
    <scope>NUCLEOTIDE SEQUENCE</scope>
</reference>
<dbReference type="AlphaFoldDB" id="A0A0K0F5V5"/>
<dbReference type="Proteomes" id="UP000035680">
    <property type="component" value="Unassembled WGS sequence"/>
</dbReference>